<dbReference type="Proteomes" id="UP001281217">
    <property type="component" value="Unassembled WGS sequence"/>
</dbReference>
<accession>A0ABU5C035</accession>
<sequence length="285" mass="31585">MIPHWLRVPSAEEWQHQADDPDFADARNVGLVDAVRAGWYQNATGELFRGFPIGAQDTVVDIGCGAGGASIFCAQRAAELVFCDIDPANIEALGKRMREAGAHNARGVVTDCNPLPLDSGFASRIIAMEVLEHVADPQIILAELARVGRPGALYLISVPDGAAEKMQIPFAPVEYFRAPNHIRIFEPGELAQRISDAGLEVVEQSSYGFFWHMWMCMYWVCDKAVKGIPEAVSQDCTQPPYFPLLDDWTAVWDKLLQMPDAEPMIRALDQLLPRSQIIIARKPEK</sequence>
<evidence type="ECO:0000313" key="1">
    <source>
        <dbReference type="EMBL" id="MDX9688378.1"/>
    </source>
</evidence>
<dbReference type="CDD" id="cd02440">
    <property type="entry name" value="AdoMet_MTases"/>
    <property type="match status" value="1"/>
</dbReference>
<dbReference type="SUPFAM" id="SSF53335">
    <property type="entry name" value="S-adenosyl-L-methionine-dependent methyltransferases"/>
    <property type="match status" value="1"/>
</dbReference>
<comment type="caution">
    <text evidence="1">The sequence shown here is derived from an EMBL/GenBank/DDBJ whole genome shotgun (WGS) entry which is preliminary data.</text>
</comment>
<dbReference type="GO" id="GO:0032259">
    <property type="term" value="P:methylation"/>
    <property type="evidence" value="ECO:0007669"/>
    <property type="project" value="UniProtKB-KW"/>
</dbReference>
<keyword evidence="1" id="KW-0489">Methyltransferase</keyword>
<dbReference type="RefSeq" id="WP_320331818.1">
    <property type="nucleotide sequence ID" value="NZ_JAVRDO010000008.1"/>
</dbReference>
<dbReference type="InterPro" id="IPR029063">
    <property type="entry name" value="SAM-dependent_MTases_sf"/>
</dbReference>
<reference evidence="2" key="1">
    <citation type="submission" date="2023-07" db="EMBL/GenBank/DDBJ databases">
        <authorList>
            <person name="de Witt J."/>
        </authorList>
    </citation>
    <scope>NUCLEOTIDE SEQUENCE [LARGE SCALE GENOMIC DNA]</scope>
    <source>
        <strain evidence="2">FZJ</strain>
    </source>
</reference>
<name>A0ABU5C035_9GAMM</name>
<keyword evidence="2" id="KW-1185">Reference proteome</keyword>
<keyword evidence="1" id="KW-0808">Transferase</keyword>
<gene>
    <name evidence="1" type="ORF">RED13_002834</name>
</gene>
<dbReference type="Pfam" id="PF13489">
    <property type="entry name" value="Methyltransf_23"/>
    <property type="match status" value="1"/>
</dbReference>
<evidence type="ECO:0000313" key="2">
    <source>
        <dbReference type="Proteomes" id="UP001281217"/>
    </source>
</evidence>
<dbReference type="GO" id="GO:0008168">
    <property type="term" value="F:methyltransferase activity"/>
    <property type="evidence" value="ECO:0007669"/>
    <property type="project" value="UniProtKB-KW"/>
</dbReference>
<proteinExistence type="predicted"/>
<dbReference type="PANTHER" id="PTHR43861">
    <property type="entry name" value="TRANS-ACONITATE 2-METHYLTRANSFERASE-RELATED"/>
    <property type="match status" value="1"/>
</dbReference>
<protein>
    <submittedName>
        <fullName evidence="1">Class I SAM-dependent methyltransferase</fullName>
    </submittedName>
</protein>
<dbReference type="EMBL" id="JAVRDO010000008">
    <property type="protein sequence ID" value="MDX9688378.1"/>
    <property type="molecule type" value="Genomic_DNA"/>
</dbReference>
<organism evidence="1 2">
    <name type="scientific">Halopseudomonas formosensis</name>
    <dbReference type="NCBI Taxonomy" id="1002526"/>
    <lineage>
        <taxon>Bacteria</taxon>
        <taxon>Pseudomonadati</taxon>
        <taxon>Pseudomonadota</taxon>
        <taxon>Gammaproteobacteria</taxon>
        <taxon>Pseudomonadales</taxon>
        <taxon>Pseudomonadaceae</taxon>
        <taxon>Halopseudomonas</taxon>
    </lineage>
</organism>
<dbReference type="Gene3D" id="3.40.50.150">
    <property type="entry name" value="Vaccinia Virus protein VP39"/>
    <property type="match status" value="1"/>
</dbReference>